<feature type="compositionally biased region" description="Basic and acidic residues" evidence="1">
    <location>
        <begin position="1"/>
        <end position="13"/>
    </location>
</feature>
<dbReference type="InterPro" id="IPR028087">
    <property type="entry name" value="Tad_N"/>
</dbReference>
<proteinExistence type="predicted"/>
<evidence type="ECO:0000313" key="3">
    <source>
        <dbReference type="EMBL" id="AXF23901.1"/>
    </source>
</evidence>
<gene>
    <name evidence="3" type="ORF">CUJ89_26390</name>
</gene>
<feature type="domain" description="Putative Flp pilus-assembly TadG-like N-terminal" evidence="2">
    <location>
        <begin position="31"/>
        <end position="77"/>
    </location>
</feature>
<accession>A0A2Z5N2X6</accession>
<evidence type="ECO:0000313" key="4">
    <source>
        <dbReference type="Proteomes" id="UP000253104"/>
    </source>
</evidence>
<organism evidence="3 4">
    <name type="scientific">Burkholderia pyrrocinia</name>
    <name type="common">Pseudomonas pyrrocinia</name>
    <dbReference type="NCBI Taxonomy" id="60550"/>
    <lineage>
        <taxon>Bacteria</taxon>
        <taxon>Pseudomonadati</taxon>
        <taxon>Pseudomonadota</taxon>
        <taxon>Betaproteobacteria</taxon>
        <taxon>Burkholderiales</taxon>
        <taxon>Burkholderiaceae</taxon>
        <taxon>Burkholderia</taxon>
        <taxon>Burkholderia cepacia complex</taxon>
    </lineage>
</organism>
<feature type="region of interest" description="Disordered" evidence="1">
    <location>
        <begin position="1"/>
        <end position="21"/>
    </location>
</feature>
<dbReference type="EMBL" id="CP024903">
    <property type="protein sequence ID" value="AXF23901.1"/>
    <property type="molecule type" value="Genomic_DNA"/>
</dbReference>
<dbReference type="Proteomes" id="UP000253104">
    <property type="component" value="Chromosome mHSR5_B"/>
</dbReference>
<dbReference type="Pfam" id="PF13400">
    <property type="entry name" value="Tad"/>
    <property type="match status" value="1"/>
</dbReference>
<evidence type="ECO:0000256" key="1">
    <source>
        <dbReference type="SAM" id="MobiDB-lite"/>
    </source>
</evidence>
<dbReference type="OrthoDB" id="8894266at2"/>
<reference evidence="3 4" key="1">
    <citation type="journal article" date="2018" name="ISME J.">
        <title>Involvement of Burkholderiaceae and sulfurous volatiles in disease-suppressive soils.</title>
        <authorList>
            <person name="Carrion V.J."/>
            <person name="Cordovez V."/>
            <person name="Tyc O."/>
            <person name="Etalo D.W."/>
            <person name="de Bruijn I."/>
            <person name="de Jager V.C."/>
            <person name="Medema M.H."/>
            <person name="Eberl L."/>
            <person name="Raaijmakers J.M."/>
        </authorList>
    </citation>
    <scope>NUCLEOTIDE SEQUENCE [LARGE SCALE GENOMIC DNA]</scope>
    <source>
        <strain evidence="4">mHSR5</strain>
    </source>
</reference>
<protein>
    <submittedName>
        <fullName evidence="3">Pilus assembly protein TadE</fullName>
    </submittedName>
</protein>
<evidence type="ECO:0000259" key="2">
    <source>
        <dbReference type="Pfam" id="PF13400"/>
    </source>
</evidence>
<sequence>MNDAGLRDIDPRRRAAHGPHRRCAARMRQRGSVALFFLLFLIPLLSFGALAIDVAWVATVRNQLQTAADAAALAGASKLASSGGTTLNWSQAASAASGAVALNSAAGAALSTGTVATGYWNLTRSPATMQATTITPGVYDVPAVQVTVSRTTNVNGGKIPLLLGSLLGIPGASGSATAVAVATSPGAIGAGGVFPLAVDQCVYDLYWNAATGLPLVNLLTGLPYEVVITSGQLYGASCSAGTWTSFLTNANDEPTLEGLMQTGNPTQLSIGDSIYLAPGAKTALYGSVPVGTTVVVPVVTQSASNSYVAIVGFAAFAIDASVGGSGKYVLGHFVAGYKVSAAASGAGPNYGVVGPPKLAL</sequence>
<dbReference type="AlphaFoldDB" id="A0A2Z5N2X6"/>
<name>A0A2Z5N2X6_BURPY</name>